<dbReference type="InParanoid" id="H3D5G3"/>
<dbReference type="PANTHER" id="PTHR22014">
    <property type="entry name" value="RNA-BINDING PROTEIN 33"/>
    <property type="match status" value="1"/>
</dbReference>
<keyword evidence="4" id="KW-1185">Reference proteome</keyword>
<feature type="compositionally biased region" description="Polar residues" evidence="1">
    <location>
        <begin position="160"/>
        <end position="169"/>
    </location>
</feature>
<evidence type="ECO:0000313" key="3">
    <source>
        <dbReference type="Ensembl" id="ENSTNIP00000015752.1"/>
    </source>
</evidence>
<evidence type="ECO:0000256" key="1">
    <source>
        <dbReference type="SAM" id="MobiDB-lite"/>
    </source>
</evidence>
<feature type="compositionally biased region" description="Low complexity" evidence="1">
    <location>
        <begin position="346"/>
        <end position="363"/>
    </location>
</feature>
<dbReference type="SMART" id="SM00360">
    <property type="entry name" value="RRM"/>
    <property type="match status" value="1"/>
</dbReference>
<dbReference type="InterPro" id="IPR039878">
    <property type="entry name" value="RBM33"/>
</dbReference>
<dbReference type="InterPro" id="IPR000504">
    <property type="entry name" value="RRM_dom"/>
</dbReference>
<feature type="domain" description="RRM" evidence="2">
    <location>
        <begin position="530"/>
        <end position="597"/>
    </location>
</feature>
<reference evidence="3" key="3">
    <citation type="submission" date="2025-09" db="UniProtKB">
        <authorList>
            <consortium name="Ensembl"/>
        </authorList>
    </citation>
    <scope>IDENTIFICATION</scope>
</reference>
<reference evidence="3" key="2">
    <citation type="submission" date="2025-08" db="UniProtKB">
        <authorList>
            <consortium name="Ensembl"/>
        </authorList>
    </citation>
    <scope>IDENTIFICATION</scope>
</reference>
<accession>H3D5G3</accession>
<reference evidence="4" key="1">
    <citation type="journal article" date="2004" name="Nature">
        <title>Genome duplication in the teleost fish Tetraodon nigroviridis reveals the early vertebrate proto-karyotype.</title>
        <authorList>
            <person name="Jaillon O."/>
            <person name="Aury J.-M."/>
            <person name="Brunet F."/>
            <person name="Petit J.-L."/>
            <person name="Stange-Thomann N."/>
            <person name="Mauceli E."/>
            <person name="Bouneau L."/>
            <person name="Fischer C."/>
            <person name="Ozouf-Costaz C."/>
            <person name="Bernot A."/>
            <person name="Nicaud S."/>
            <person name="Jaffe D."/>
            <person name="Fisher S."/>
            <person name="Lutfalla G."/>
            <person name="Dossat C."/>
            <person name="Segurens B."/>
            <person name="Dasilva C."/>
            <person name="Salanoubat M."/>
            <person name="Levy M."/>
            <person name="Boudet N."/>
            <person name="Castellano S."/>
            <person name="Anthouard V."/>
            <person name="Jubin C."/>
            <person name="Castelli V."/>
            <person name="Katinka M."/>
            <person name="Vacherie B."/>
            <person name="Biemont C."/>
            <person name="Skalli Z."/>
            <person name="Cattolico L."/>
            <person name="Poulain J."/>
            <person name="De Berardinis V."/>
            <person name="Cruaud C."/>
            <person name="Duprat S."/>
            <person name="Brottier P."/>
            <person name="Coutanceau J.-P."/>
            <person name="Gouzy J."/>
            <person name="Parra G."/>
            <person name="Lardier G."/>
            <person name="Chapple C."/>
            <person name="McKernan K.J."/>
            <person name="McEwan P."/>
            <person name="Bosak S."/>
            <person name="Kellis M."/>
            <person name="Volff J.-N."/>
            <person name="Guigo R."/>
            <person name="Zody M.C."/>
            <person name="Mesirov J."/>
            <person name="Lindblad-Toh K."/>
            <person name="Birren B."/>
            <person name="Nusbaum C."/>
            <person name="Kahn D."/>
            <person name="Robinson-Rechavi M."/>
            <person name="Laudet V."/>
            <person name="Schachter V."/>
            <person name="Quetier F."/>
            <person name="Saurin W."/>
            <person name="Scarpelli C."/>
            <person name="Wincker P."/>
            <person name="Lander E.S."/>
            <person name="Weissenbach J."/>
            <person name="Roest Crollius H."/>
        </authorList>
    </citation>
    <scope>NUCLEOTIDE SEQUENCE [LARGE SCALE GENOMIC DNA]</scope>
</reference>
<feature type="compositionally biased region" description="Polar residues" evidence="1">
    <location>
        <begin position="95"/>
        <end position="108"/>
    </location>
</feature>
<proteinExistence type="predicted"/>
<feature type="compositionally biased region" description="Polar residues" evidence="1">
    <location>
        <begin position="123"/>
        <end position="139"/>
    </location>
</feature>
<dbReference type="CDD" id="cd00590">
    <property type="entry name" value="RRM_SF"/>
    <property type="match status" value="1"/>
</dbReference>
<evidence type="ECO:0000259" key="2">
    <source>
        <dbReference type="SMART" id="SM00360"/>
    </source>
</evidence>
<feature type="compositionally biased region" description="Polar residues" evidence="1">
    <location>
        <begin position="329"/>
        <end position="341"/>
    </location>
</feature>
<dbReference type="OMA" id="QANAKME"/>
<sequence>RPLAQQPLQPLIPPHMTHRSPPLRPQMEPPPRIMNSPPPSFPQHHQEHPPIAVPLMPPAQSQPRHAVSPQRFPPMHQHQHHHRQELLHREQQQQNVNELRPQSQSASVMLQGPNVFQQPQQQHGRQMNSRPQNLQNAPQHISKPMQPRNSNLRELPIAPGNTNMNSSRPAANVRPVAKATQAARPEQSTQAVPAGGRGRGWDFAKTDLHSGGEVSTVIRKETQYPDEDEETRQYRLKIEEQKRLREEILKTKEMRRQMQAGVRKKELLDRLPPQQQQEQLQQSQQQRQFAPRLCQPSSQPLPGSNPSALFPTNGGAQTPAPGPHVKTRLQMTKGTAQQQQAPRPDPSQQWKQPPQNQQQPLQQRRNAEMQVNEAHQRNIPLISTVAPAQIGPKPGVKRTVMQRTNSLTDGQQLPPKVRVIKLCGVHQGAKSPAAGDGSEQQQGAVSVAAMNQSIQRKVTVTGQQQQAAGRALQANRGAPAHQQQNRVHHQAQVVVPVWGRGRGRGGGQMGRGRLLSSRPNQRVAGSDCRTVSIEGLSSSTTDMQLRNLLRSIGPIEMFSMFPQQRKAVAKFTNPEHAANFQMSFHRHMIDLSHIDVSLIDG</sequence>
<organism evidence="3 4">
    <name type="scientific">Tetraodon nigroviridis</name>
    <name type="common">Spotted green pufferfish</name>
    <name type="synonym">Chelonodon nigroviridis</name>
    <dbReference type="NCBI Taxonomy" id="99883"/>
    <lineage>
        <taxon>Eukaryota</taxon>
        <taxon>Metazoa</taxon>
        <taxon>Chordata</taxon>
        <taxon>Craniata</taxon>
        <taxon>Vertebrata</taxon>
        <taxon>Euteleostomi</taxon>
        <taxon>Actinopterygii</taxon>
        <taxon>Neopterygii</taxon>
        <taxon>Teleostei</taxon>
        <taxon>Neoteleostei</taxon>
        <taxon>Acanthomorphata</taxon>
        <taxon>Eupercaria</taxon>
        <taxon>Tetraodontiformes</taxon>
        <taxon>Tetradontoidea</taxon>
        <taxon>Tetraodontidae</taxon>
        <taxon>Tetraodon</taxon>
    </lineage>
</organism>
<dbReference type="InterPro" id="IPR012677">
    <property type="entry name" value="Nucleotide-bd_a/b_plait_sf"/>
</dbReference>
<protein>
    <recommendedName>
        <fullName evidence="2">RRM domain-containing protein</fullName>
    </recommendedName>
</protein>
<feature type="compositionally biased region" description="Low complexity" evidence="1">
    <location>
        <begin position="274"/>
        <end position="288"/>
    </location>
</feature>
<feature type="compositionally biased region" description="Polar residues" evidence="1">
    <location>
        <begin position="295"/>
        <end position="307"/>
    </location>
</feature>
<feature type="region of interest" description="Disordered" evidence="1">
    <location>
        <begin position="1"/>
        <end position="233"/>
    </location>
</feature>
<name>H3D5G3_TETNG</name>
<feature type="region of interest" description="Disordered" evidence="1">
    <location>
        <begin position="499"/>
        <end position="519"/>
    </location>
</feature>
<dbReference type="GeneTree" id="ENSGT00530000063891"/>
<dbReference type="SUPFAM" id="SSF54928">
    <property type="entry name" value="RNA-binding domain, RBD"/>
    <property type="match status" value="1"/>
</dbReference>
<dbReference type="GO" id="GO:0003723">
    <property type="term" value="F:RNA binding"/>
    <property type="evidence" value="ECO:0007669"/>
    <property type="project" value="InterPro"/>
</dbReference>
<dbReference type="STRING" id="99883.ENSTNIP00000015752"/>
<dbReference type="AlphaFoldDB" id="H3D5G3"/>
<feature type="compositionally biased region" description="Pro residues" evidence="1">
    <location>
        <begin position="22"/>
        <end position="41"/>
    </location>
</feature>
<dbReference type="InterPro" id="IPR035979">
    <property type="entry name" value="RBD_domain_sf"/>
</dbReference>
<feature type="compositionally biased region" description="Basic and acidic residues" evidence="1">
    <location>
        <begin position="199"/>
        <end position="210"/>
    </location>
</feature>
<dbReference type="PANTHER" id="PTHR22014:SF2">
    <property type="entry name" value="RNA-BINDING PROTEIN 33"/>
    <property type="match status" value="1"/>
</dbReference>
<dbReference type="Proteomes" id="UP000007303">
    <property type="component" value="Unassembled WGS sequence"/>
</dbReference>
<dbReference type="HOGENOM" id="CLU_008001_0_0_1"/>
<feature type="region of interest" description="Disordered" evidence="1">
    <location>
        <begin position="272"/>
        <end position="371"/>
    </location>
</feature>
<dbReference type="FunCoup" id="H3D5G3">
    <property type="interactions" value="548"/>
</dbReference>
<dbReference type="Ensembl" id="ENSTNIT00000015961.1">
    <property type="protein sequence ID" value="ENSTNIP00000015752.1"/>
    <property type="gene ID" value="ENSTNIG00000012779.1"/>
</dbReference>
<dbReference type="Gene3D" id="3.30.70.330">
    <property type="match status" value="1"/>
</dbReference>
<evidence type="ECO:0000313" key="4">
    <source>
        <dbReference type="Proteomes" id="UP000007303"/>
    </source>
</evidence>